<evidence type="ECO:0000313" key="3">
    <source>
        <dbReference type="WBParaSite" id="ACAC_0000323601-mRNA-1"/>
    </source>
</evidence>
<organism evidence="2 3">
    <name type="scientific">Angiostrongylus cantonensis</name>
    <name type="common">Rat lungworm</name>
    <dbReference type="NCBI Taxonomy" id="6313"/>
    <lineage>
        <taxon>Eukaryota</taxon>
        <taxon>Metazoa</taxon>
        <taxon>Ecdysozoa</taxon>
        <taxon>Nematoda</taxon>
        <taxon>Chromadorea</taxon>
        <taxon>Rhabditida</taxon>
        <taxon>Rhabditina</taxon>
        <taxon>Rhabditomorpha</taxon>
        <taxon>Strongyloidea</taxon>
        <taxon>Metastrongylidae</taxon>
        <taxon>Angiostrongylus</taxon>
    </lineage>
</organism>
<reference evidence="3" key="2">
    <citation type="submission" date="2017-02" db="UniProtKB">
        <authorList>
            <consortium name="WormBaseParasite"/>
        </authorList>
    </citation>
    <scope>IDENTIFICATION</scope>
</reference>
<dbReference type="AlphaFoldDB" id="A0A0K0CZQ9"/>
<evidence type="ECO:0000256" key="1">
    <source>
        <dbReference type="SAM" id="MobiDB-lite"/>
    </source>
</evidence>
<feature type="compositionally biased region" description="Basic and acidic residues" evidence="1">
    <location>
        <begin position="1"/>
        <end position="11"/>
    </location>
</feature>
<feature type="compositionally biased region" description="Basic and acidic residues" evidence="1">
    <location>
        <begin position="318"/>
        <end position="331"/>
    </location>
</feature>
<feature type="compositionally biased region" description="Basic and acidic residues" evidence="1">
    <location>
        <begin position="189"/>
        <end position="218"/>
    </location>
</feature>
<keyword evidence="2" id="KW-1185">Reference proteome</keyword>
<sequence length="556" mass="61395">MDDIVWIREEPPASDNGNHSAANDNTIVAERFSTTLSPQISSTSAVNCTDQFAQKQFSEPANESQRLNEEKRVSFNIPPPFTNITGTSNAEPPFKRQEGVQYEASSIPNSNQEGFNITLSYLSASESKSSDNSIKKLPEHLDQNSPKELEEEAPANQTSHEASTLPSQENLMQSNEQRGFIITVSYPGDSEKKSTDNSSEKQPQHPDQNPPKELEKEALVNGTSSPASTLPAVVSSIKQKLDNKSREDTKQNNGQKGFNIVISYPGDSEKKSTDNSSEKQPQQPDQNPLKELEKEALVNEAPYPGSTSLTADSSIQKQPDDKAPETTKRSNEQGNINNEVSLSNDAFSSDPVHINVDVFGPMITTPPNSIGVNRPTSSFDSTQVKVEKFEPWTTNVPATTGLSALEINAEPAKEQEESKTAQAKLIEDSTGISNRNDIDKNDDGFDISEYERKLYKTTKETKDLVNRLCDTSQKLDQNTRSIANNVAVQRKCLFEDVYKTIEDIEQLPPPPELPTGGYEDLCPESLRSAKTAKTENQAYHFTFRQCAECALVVLKI</sequence>
<accession>A0A0K0CZQ9</accession>
<proteinExistence type="predicted"/>
<feature type="compositionally biased region" description="Basic and acidic residues" evidence="1">
    <location>
        <begin position="133"/>
        <end position="148"/>
    </location>
</feature>
<feature type="compositionally biased region" description="Polar residues" evidence="1">
    <location>
        <begin position="305"/>
        <end position="317"/>
    </location>
</feature>
<evidence type="ECO:0000313" key="2">
    <source>
        <dbReference type="Proteomes" id="UP000035642"/>
    </source>
</evidence>
<feature type="compositionally biased region" description="Basic and acidic residues" evidence="1">
    <location>
        <begin position="239"/>
        <end position="250"/>
    </location>
</feature>
<reference evidence="2" key="1">
    <citation type="submission" date="2012-09" db="EMBL/GenBank/DDBJ databases">
        <authorList>
            <person name="Martin A.A."/>
        </authorList>
    </citation>
    <scope>NUCLEOTIDE SEQUENCE</scope>
</reference>
<name>A0A0K0CZQ9_ANGCA</name>
<feature type="region of interest" description="Disordered" evidence="1">
    <location>
        <begin position="125"/>
        <end position="336"/>
    </location>
</feature>
<feature type="compositionally biased region" description="Polar residues" evidence="1">
    <location>
        <begin position="155"/>
        <end position="177"/>
    </location>
</feature>
<protein>
    <submittedName>
        <fullName evidence="3">TACC_C domain-containing protein</fullName>
    </submittedName>
</protein>
<feature type="compositionally biased region" description="Basic and acidic residues" evidence="1">
    <location>
        <begin position="267"/>
        <end position="277"/>
    </location>
</feature>
<dbReference type="WBParaSite" id="ACAC_0000323601-mRNA-1">
    <property type="protein sequence ID" value="ACAC_0000323601-mRNA-1"/>
    <property type="gene ID" value="ACAC_0000323601"/>
</dbReference>
<feature type="region of interest" description="Disordered" evidence="1">
    <location>
        <begin position="57"/>
        <end position="113"/>
    </location>
</feature>
<feature type="compositionally biased region" description="Basic and acidic residues" evidence="1">
    <location>
        <begin position="288"/>
        <end position="297"/>
    </location>
</feature>
<feature type="region of interest" description="Disordered" evidence="1">
    <location>
        <begin position="1"/>
        <end position="23"/>
    </location>
</feature>
<feature type="compositionally biased region" description="Polar residues" evidence="1">
    <location>
        <begin position="103"/>
        <end position="113"/>
    </location>
</feature>
<dbReference type="Proteomes" id="UP000035642">
    <property type="component" value="Unassembled WGS sequence"/>
</dbReference>